<evidence type="ECO:0000256" key="1">
    <source>
        <dbReference type="ARBA" id="ARBA00022614"/>
    </source>
</evidence>
<dbReference type="InterPro" id="IPR050216">
    <property type="entry name" value="LRR_domain-containing"/>
</dbReference>
<dbReference type="InterPro" id="IPR001611">
    <property type="entry name" value="Leu-rich_rpt"/>
</dbReference>
<dbReference type="GO" id="GO:0005737">
    <property type="term" value="C:cytoplasm"/>
    <property type="evidence" value="ECO:0007669"/>
    <property type="project" value="TreeGrafter"/>
</dbReference>
<dbReference type="SMART" id="SM00364">
    <property type="entry name" value="LRR_BAC"/>
    <property type="match status" value="4"/>
</dbReference>
<dbReference type="SMART" id="SM00369">
    <property type="entry name" value="LRR_TYP"/>
    <property type="match status" value="3"/>
</dbReference>
<dbReference type="PROSITE" id="PS51450">
    <property type="entry name" value="LRR"/>
    <property type="match status" value="2"/>
</dbReference>
<sequence length="483" mass="54569">MGQLGSKLDEPLAFTGNNVLNTVTFHVNGRPQEKEWHDTVLDNPDLYHLEQDNKLAQDLAYIDQTYYKEEQEREDDDNSKTPARRDSAVISISTTGSSSQGQSEEVVQAEGLQEVIVDQRTMPSVAMDLTGRNLVRLGAGIGSLTSLTQLNLSHNQIRILPKELGNLIHLRVLNLSYNRIISLPDTIGRLGRLRAFNASYNQLDTLPVSMSHLDELMVLIVNNNAIKQLPPELKQLKRLATFHIAHNPSLTSVPAEVADMPSIKKWVANGCGFPETIPLTLPHHPPSLVEICARLLVKITVDKTTKRRKTSNSNYHHSRQSMIERTPSRFWSYLATVKPCSVCNGPYFDASCIHHHRIVDRSGTWMAIDYRLCSLHWSTEQDRLLYTFGYRRHIMQEGAVDAYAMEMQQKLYSMNQQHQKQSSTMSSQKENEDIRDGYYYCRLVPSNPESLDSSITQPTQIPGQKGGNTSGPSSLHLFATRYL</sequence>
<dbReference type="SUPFAM" id="SSF52058">
    <property type="entry name" value="L domain-like"/>
    <property type="match status" value="1"/>
</dbReference>
<keyword evidence="6" id="KW-1185">Reference proteome</keyword>
<reference evidence="5" key="2">
    <citation type="submission" date="2023-02" db="EMBL/GenBank/DDBJ databases">
        <authorList>
            <consortium name="DOE Joint Genome Institute"/>
            <person name="Mondo S.J."/>
            <person name="Chang Y."/>
            <person name="Wang Y."/>
            <person name="Ahrendt S."/>
            <person name="Andreopoulos W."/>
            <person name="Barry K."/>
            <person name="Beard J."/>
            <person name="Benny G.L."/>
            <person name="Blankenship S."/>
            <person name="Bonito G."/>
            <person name="Cuomo C."/>
            <person name="Desiro A."/>
            <person name="Gervers K.A."/>
            <person name="Hundley H."/>
            <person name="Kuo A."/>
            <person name="LaButti K."/>
            <person name="Lang B.F."/>
            <person name="Lipzen A."/>
            <person name="O'Donnell K."/>
            <person name="Pangilinan J."/>
            <person name="Reynolds N."/>
            <person name="Sandor L."/>
            <person name="Smith M.W."/>
            <person name="Tsang A."/>
            <person name="Grigoriev I.V."/>
            <person name="Stajich J.E."/>
            <person name="Spatafora J.W."/>
        </authorList>
    </citation>
    <scope>NUCLEOTIDE SEQUENCE</scope>
    <source>
        <strain evidence="5">RSA 2281</strain>
    </source>
</reference>
<reference evidence="5" key="1">
    <citation type="journal article" date="2022" name="IScience">
        <title>Evolution of zygomycete secretomes and the origins of terrestrial fungal ecologies.</title>
        <authorList>
            <person name="Chang Y."/>
            <person name="Wang Y."/>
            <person name="Mondo S."/>
            <person name="Ahrendt S."/>
            <person name="Andreopoulos W."/>
            <person name="Barry K."/>
            <person name="Beard J."/>
            <person name="Benny G.L."/>
            <person name="Blankenship S."/>
            <person name="Bonito G."/>
            <person name="Cuomo C."/>
            <person name="Desiro A."/>
            <person name="Gervers K.A."/>
            <person name="Hundley H."/>
            <person name="Kuo A."/>
            <person name="LaButti K."/>
            <person name="Lang B.F."/>
            <person name="Lipzen A."/>
            <person name="O'Donnell K."/>
            <person name="Pangilinan J."/>
            <person name="Reynolds N."/>
            <person name="Sandor L."/>
            <person name="Smith M.E."/>
            <person name="Tsang A."/>
            <person name="Grigoriev I.V."/>
            <person name="Stajich J.E."/>
            <person name="Spatafora J.W."/>
        </authorList>
    </citation>
    <scope>NUCLEOTIDE SEQUENCE</scope>
    <source>
        <strain evidence="5">RSA 2281</strain>
    </source>
</reference>
<protein>
    <recommendedName>
        <fullName evidence="4">Disease resistance R13L4/SHOC-2-like LRR domain-containing protein</fullName>
    </recommendedName>
</protein>
<dbReference type="PANTHER" id="PTHR48051:SF1">
    <property type="entry name" value="RAS SUPPRESSOR PROTEIN 1"/>
    <property type="match status" value="1"/>
</dbReference>
<dbReference type="EMBL" id="JAIXMP010000001">
    <property type="protein sequence ID" value="KAI9278490.1"/>
    <property type="molecule type" value="Genomic_DNA"/>
</dbReference>
<dbReference type="InterPro" id="IPR032675">
    <property type="entry name" value="LRR_dom_sf"/>
</dbReference>
<keyword evidence="1" id="KW-0433">Leucine-rich repeat</keyword>
<evidence type="ECO:0000256" key="3">
    <source>
        <dbReference type="SAM" id="MobiDB-lite"/>
    </source>
</evidence>
<evidence type="ECO:0000313" key="5">
    <source>
        <dbReference type="EMBL" id="KAI9278490.1"/>
    </source>
</evidence>
<dbReference type="InterPro" id="IPR055414">
    <property type="entry name" value="LRR_R13L4/SHOC2-like"/>
</dbReference>
<dbReference type="Proteomes" id="UP001209540">
    <property type="component" value="Unassembled WGS sequence"/>
</dbReference>
<proteinExistence type="predicted"/>
<feature type="domain" description="Disease resistance R13L4/SHOC-2-like LRR" evidence="4">
    <location>
        <begin position="162"/>
        <end position="246"/>
    </location>
</feature>
<name>A0AAD5PJ93_9FUNG</name>
<feature type="region of interest" description="Disordered" evidence="3">
    <location>
        <begin position="449"/>
        <end position="473"/>
    </location>
</feature>
<feature type="region of interest" description="Disordered" evidence="3">
    <location>
        <begin position="69"/>
        <end position="105"/>
    </location>
</feature>
<dbReference type="Gene3D" id="3.80.10.10">
    <property type="entry name" value="Ribonuclease Inhibitor"/>
    <property type="match status" value="1"/>
</dbReference>
<feature type="compositionally biased region" description="Low complexity" evidence="3">
    <location>
        <begin position="88"/>
        <end position="105"/>
    </location>
</feature>
<evidence type="ECO:0000259" key="4">
    <source>
        <dbReference type="Pfam" id="PF23598"/>
    </source>
</evidence>
<evidence type="ECO:0000313" key="6">
    <source>
        <dbReference type="Proteomes" id="UP001209540"/>
    </source>
</evidence>
<feature type="compositionally biased region" description="Polar residues" evidence="3">
    <location>
        <begin position="449"/>
        <end position="462"/>
    </location>
</feature>
<accession>A0AAD5PJ93</accession>
<comment type="caution">
    <text evidence="5">The sequence shown here is derived from an EMBL/GenBank/DDBJ whole genome shotgun (WGS) entry which is preliminary data.</text>
</comment>
<dbReference type="PANTHER" id="PTHR48051">
    <property type="match status" value="1"/>
</dbReference>
<gene>
    <name evidence="5" type="ORF">BDA99DRAFT_492279</name>
</gene>
<evidence type="ECO:0000256" key="2">
    <source>
        <dbReference type="ARBA" id="ARBA00022737"/>
    </source>
</evidence>
<dbReference type="InterPro" id="IPR003591">
    <property type="entry name" value="Leu-rich_rpt_typical-subtyp"/>
</dbReference>
<keyword evidence="2" id="KW-0677">Repeat</keyword>
<dbReference type="Pfam" id="PF23598">
    <property type="entry name" value="LRR_14"/>
    <property type="match status" value="1"/>
</dbReference>
<organism evidence="5 6">
    <name type="scientific">Phascolomyces articulosus</name>
    <dbReference type="NCBI Taxonomy" id="60185"/>
    <lineage>
        <taxon>Eukaryota</taxon>
        <taxon>Fungi</taxon>
        <taxon>Fungi incertae sedis</taxon>
        <taxon>Mucoromycota</taxon>
        <taxon>Mucoromycotina</taxon>
        <taxon>Mucoromycetes</taxon>
        <taxon>Mucorales</taxon>
        <taxon>Lichtheimiaceae</taxon>
        <taxon>Phascolomyces</taxon>
    </lineage>
</organism>
<dbReference type="AlphaFoldDB" id="A0AAD5PJ93"/>